<dbReference type="PIRSF" id="PIRSF006324">
    <property type="entry name" value="LeuE"/>
    <property type="match status" value="1"/>
</dbReference>
<evidence type="ECO:0000313" key="8">
    <source>
        <dbReference type="Proteomes" id="UP000032049"/>
    </source>
</evidence>
<keyword evidence="2" id="KW-1003">Cell membrane</keyword>
<dbReference type="OrthoDB" id="9784202at2"/>
<sequence>MIVQKELLVFLLAAIAMAITPGPNMIYLISRSITQGKKAGMLSLLGVMFGFLFHIIMVAFGLTAVLLAVPFLFTVLKISGAFYLIYLAFMALKPGSEGVFSVQKDLPEDKPVKLFTMGLLTNVLNPKIAVFYLSLFPQFIKPEAGHIIAQCFQLGFIQMLISALINFTVIMIAAKAALWFSANPVWVRVQKWVMASVLISLAAKMLLTKAKNN</sequence>
<protein>
    <submittedName>
        <fullName evidence="7">Lysine transporter LysE</fullName>
    </submittedName>
</protein>
<evidence type="ECO:0000256" key="1">
    <source>
        <dbReference type="ARBA" id="ARBA00004651"/>
    </source>
</evidence>
<evidence type="ECO:0000256" key="6">
    <source>
        <dbReference type="SAM" id="Phobius"/>
    </source>
</evidence>
<keyword evidence="4 6" id="KW-1133">Transmembrane helix</keyword>
<dbReference type="Proteomes" id="UP000032049">
    <property type="component" value="Unassembled WGS sequence"/>
</dbReference>
<evidence type="ECO:0000256" key="3">
    <source>
        <dbReference type="ARBA" id="ARBA00022692"/>
    </source>
</evidence>
<feature type="transmembrane region" description="Helical" evidence="6">
    <location>
        <begin position="42"/>
        <end position="67"/>
    </location>
</feature>
<feature type="transmembrane region" description="Helical" evidence="6">
    <location>
        <begin position="189"/>
        <end position="207"/>
    </location>
</feature>
<organism evidence="7 8">
    <name type="scientific">Pedobacter lusitanus</name>
    <dbReference type="NCBI Taxonomy" id="1503925"/>
    <lineage>
        <taxon>Bacteria</taxon>
        <taxon>Pseudomonadati</taxon>
        <taxon>Bacteroidota</taxon>
        <taxon>Sphingobacteriia</taxon>
        <taxon>Sphingobacteriales</taxon>
        <taxon>Sphingobacteriaceae</taxon>
        <taxon>Pedobacter</taxon>
    </lineage>
</organism>
<dbReference type="InterPro" id="IPR001123">
    <property type="entry name" value="LeuE-type"/>
</dbReference>
<dbReference type="PANTHER" id="PTHR30086">
    <property type="entry name" value="ARGININE EXPORTER PROTEIN ARGO"/>
    <property type="match status" value="1"/>
</dbReference>
<gene>
    <name evidence="7" type="ORF">TH53_04515</name>
</gene>
<dbReference type="AlphaFoldDB" id="A0A0D0F965"/>
<dbReference type="EMBL" id="JXRA01000017">
    <property type="protein sequence ID" value="KIO78283.1"/>
    <property type="molecule type" value="Genomic_DNA"/>
</dbReference>
<dbReference type="GO" id="GO:0015171">
    <property type="term" value="F:amino acid transmembrane transporter activity"/>
    <property type="evidence" value="ECO:0007669"/>
    <property type="project" value="TreeGrafter"/>
</dbReference>
<feature type="transmembrane region" description="Helical" evidence="6">
    <location>
        <begin position="112"/>
        <end position="135"/>
    </location>
</feature>
<dbReference type="PANTHER" id="PTHR30086:SF20">
    <property type="entry name" value="ARGININE EXPORTER PROTEIN ARGO-RELATED"/>
    <property type="match status" value="1"/>
</dbReference>
<keyword evidence="5 6" id="KW-0472">Membrane</keyword>
<accession>A0A0D0F965</accession>
<keyword evidence="3 6" id="KW-0812">Transmembrane</keyword>
<evidence type="ECO:0000256" key="4">
    <source>
        <dbReference type="ARBA" id="ARBA00022989"/>
    </source>
</evidence>
<evidence type="ECO:0000256" key="2">
    <source>
        <dbReference type="ARBA" id="ARBA00022475"/>
    </source>
</evidence>
<evidence type="ECO:0000256" key="5">
    <source>
        <dbReference type="ARBA" id="ARBA00023136"/>
    </source>
</evidence>
<dbReference type="STRING" id="1503925.TH53_04515"/>
<reference evidence="7 8" key="1">
    <citation type="submission" date="2015-01" db="EMBL/GenBank/DDBJ databases">
        <title>Draft genome sequence of Pedobacter sp. NL19 isolated from sludge of an effluent treatment pond in an abandoned uranium mine.</title>
        <authorList>
            <person name="Santos T."/>
            <person name="Caetano T."/>
            <person name="Covas C."/>
            <person name="Cruz A."/>
            <person name="Mendo S."/>
        </authorList>
    </citation>
    <scope>NUCLEOTIDE SEQUENCE [LARGE SCALE GENOMIC DNA]</scope>
    <source>
        <strain evidence="7 8">NL19</strain>
    </source>
</reference>
<name>A0A0D0F965_9SPHI</name>
<proteinExistence type="predicted"/>
<comment type="subcellular location">
    <subcellularLocation>
        <location evidence="1">Cell membrane</location>
        <topology evidence="1">Multi-pass membrane protein</topology>
    </subcellularLocation>
</comment>
<feature type="transmembrane region" description="Helical" evidence="6">
    <location>
        <begin position="74"/>
        <end position="92"/>
    </location>
</feature>
<comment type="caution">
    <text evidence="7">The sequence shown here is derived from an EMBL/GenBank/DDBJ whole genome shotgun (WGS) entry which is preliminary data.</text>
</comment>
<evidence type="ECO:0000313" key="7">
    <source>
        <dbReference type="EMBL" id="KIO78283.1"/>
    </source>
</evidence>
<feature type="transmembrane region" description="Helical" evidence="6">
    <location>
        <begin position="156"/>
        <end position="177"/>
    </location>
</feature>
<dbReference type="Pfam" id="PF01810">
    <property type="entry name" value="LysE"/>
    <property type="match status" value="1"/>
</dbReference>
<dbReference type="GO" id="GO:0005886">
    <property type="term" value="C:plasma membrane"/>
    <property type="evidence" value="ECO:0007669"/>
    <property type="project" value="UniProtKB-SubCell"/>
</dbReference>
<dbReference type="RefSeq" id="WP_041878788.1">
    <property type="nucleotide sequence ID" value="NZ_CP157278.1"/>
</dbReference>
<keyword evidence="8" id="KW-1185">Reference proteome</keyword>